<proteinExistence type="predicted"/>
<reference evidence="1" key="1">
    <citation type="submission" date="2022-07" db="EMBL/GenBank/DDBJ databases">
        <title>Genome Sequence of Agrocybe chaxingu.</title>
        <authorList>
            <person name="Buettner E."/>
        </authorList>
    </citation>
    <scope>NUCLEOTIDE SEQUENCE</scope>
    <source>
        <strain evidence="1">MP-N11</strain>
    </source>
</reference>
<comment type="caution">
    <text evidence="1">The sequence shown here is derived from an EMBL/GenBank/DDBJ whole genome shotgun (WGS) entry which is preliminary data.</text>
</comment>
<sequence length="491" mass="54618">MTSRLEAVPRDVLQNIAAQCATSSVFEPPVGVLRLMLTRSTFYHSLNTAAAPHLYAQIFVAKFDTSAPFRRYRSTMTDSALTAELVSRCRLLRRVRHMDFTSTGLIQDLWTALWMVIESDGLNEMHLSKCHFMEFILGVAHIWLSSTAPGADQMSDAKSLRETIVWLLSETLPRSMILEMSKQDRDDLYSLIFPYIFLPNKKLESPALGAPSRLGSSTPIDILSEDTHVSTYLRRQLPHLPDPSLAAINLAYAIFEATPLKIPPHLPETRTIANANQRFGPTKEDYRNLGSYRTLLFSDSLAKTVGDGLSGEEASAEVLRSMLHDMEFGDILSQPAANAALTGAGAFTYKPGTMTGLWEGTYRTVPFPAPASQDAEIGTVASMVLVKPLQCALTELICEEAPSLEDEILDSDLCPTDYFDVRDVSELCLNGRIFRKFGPQWRATLPQDPEKNNLRYDVLLLGELITIKPGVPSDFLARFIEMDAWCSNASR</sequence>
<dbReference type="AlphaFoldDB" id="A0A9W8N0G0"/>
<name>A0A9W8N0G0_9AGAR</name>
<dbReference type="Proteomes" id="UP001148786">
    <property type="component" value="Unassembled WGS sequence"/>
</dbReference>
<keyword evidence="2" id="KW-1185">Reference proteome</keyword>
<evidence type="ECO:0000313" key="2">
    <source>
        <dbReference type="Proteomes" id="UP001148786"/>
    </source>
</evidence>
<dbReference type="OrthoDB" id="3007819at2759"/>
<organism evidence="1 2">
    <name type="scientific">Agrocybe chaxingu</name>
    <dbReference type="NCBI Taxonomy" id="84603"/>
    <lineage>
        <taxon>Eukaryota</taxon>
        <taxon>Fungi</taxon>
        <taxon>Dikarya</taxon>
        <taxon>Basidiomycota</taxon>
        <taxon>Agaricomycotina</taxon>
        <taxon>Agaricomycetes</taxon>
        <taxon>Agaricomycetidae</taxon>
        <taxon>Agaricales</taxon>
        <taxon>Agaricineae</taxon>
        <taxon>Strophariaceae</taxon>
        <taxon>Agrocybe</taxon>
    </lineage>
</organism>
<gene>
    <name evidence="1" type="ORF">NLJ89_g1253</name>
</gene>
<accession>A0A9W8N0G0</accession>
<evidence type="ECO:0000313" key="1">
    <source>
        <dbReference type="EMBL" id="KAJ3516230.1"/>
    </source>
</evidence>
<dbReference type="EMBL" id="JANKHO010000062">
    <property type="protein sequence ID" value="KAJ3516230.1"/>
    <property type="molecule type" value="Genomic_DNA"/>
</dbReference>
<protein>
    <submittedName>
        <fullName evidence="1">Uncharacterized protein</fullName>
    </submittedName>
</protein>